<dbReference type="InterPro" id="IPR029044">
    <property type="entry name" value="Nucleotide-diphossugar_trans"/>
</dbReference>
<evidence type="ECO:0000313" key="9">
    <source>
        <dbReference type="Proteomes" id="UP000029453"/>
    </source>
</evidence>
<keyword evidence="6 7" id="KW-0414">Isoprene biosynthesis</keyword>
<dbReference type="Gene3D" id="3.90.550.10">
    <property type="entry name" value="Spore Coat Polysaccharide Biosynthesis Protein SpsA, Chain A"/>
    <property type="match status" value="1"/>
</dbReference>
<name>M9LY87_PAEPP</name>
<evidence type="ECO:0000256" key="5">
    <source>
        <dbReference type="ARBA" id="ARBA00022695"/>
    </source>
</evidence>
<dbReference type="InterPro" id="IPR034683">
    <property type="entry name" value="IspD/TarI"/>
</dbReference>
<dbReference type="RefSeq" id="WP_006284319.1">
    <property type="nucleotide sequence ID" value="NZ_BALG01000020.1"/>
</dbReference>
<dbReference type="GO" id="GO:0019288">
    <property type="term" value="P:isopentenyl diphosphate biosynthetic process, methylerythritol 4-phosphate pathway"/>
    <property type="evidence" value="ECO:0007669"/>
    <property type="project" value="UniProtKB-UniRule"/>
</dbReference>
<sequence>MEQGFGVVIVAAGRGSRMGAAESKQYLPLEGKPVIIHTLERFQTVQACDAIVWVASPEDTARCAAWQEEYGLDKIRVIVPGGTERQHSVYTGLQAVRELGLDYVLIHDGVRPFVETGSIEVCFRAAREHGAAVLAVPVKDTIKQVNGGVITATPDRRSLWAIQTPQAFRLVDVMAAHEQAAADGFIGTDDAMLMERAGMQVRIVEGEYTNVKLTTPDDLEWASWWLARREATPRGKR</sequence>
<keyword evidence="4 7" id="KW-0808">Transferase</keyword>
<dbReference type="PANTHER" id="PTHR32125:SF4">
    <property type="entry name" value="2-C-METHYL-D-ERYTHRITOL 4-PHOSPHATE CYTIDYLYLTRANSFERASE, CHLOROPLASTIC"/>
    <property type="match status" value="1"/>
</dbReference>
<dbReference type="CDD" id="cd02516">
    <property type="entry name" value="CDP-ME_synthetase"/>
    <property type="match status" value="1"/>
</dbReference>
<dbReference type="InterPro" id="IPR018294">
    <property type="entry name" value="ISPD_synthase_CS"/>
</dbReference>
<comment type="catalytic activity">
    <reaction evidence="1 7">
        <text>2-C-methyl-D-erythritol 4-phosphate + CTP + H(+) = 4-CDP-2-C-methyl-D-erythritol + diphosphate</text>
        <dbReference type="Rhea" id="RHEA:13429"/>
        <dbReference type="ChEBI" id="CHEBI:15378"/>
        <dbReference type="ChEBI" id="CHEBI:33019"/>
        <dbReference type="ChEBI" id="CHEBI:37563"/>
        <dbReference type="ChEBI" id="CHEBI:57823"/>
        <dbReference type="ChEBI" id="CHEBI:58262"/>
        <dbReference type="EC" id="2.7.7.60"/>
    </reaction>
</comment>
<evidence type="ECO:0000256" key="1">
    <source>
        <dbReference type="ARBA" id="ARBA00001282"/>
    </source>
</evidence>
<dbReference type="HAMAP" id="MF_00108">
    <property type="entry name" value="IspD"/>
    <property type="match status" value="1"/>
</dbReference>
<dbReference type="GO" id="GO:0050518">
    <property type="term" value="F:2-C-methyl-D-erythritol 4-phosphate cytidylyltransferase activity"/>
    <property type="evidence" value="ECO:0007669"/>
    <property type="project" value="UniProtKB-UniRule"/>
</dbReference>
<evidence type="ECO:0000313" key="8">
    <source>
        <dbReference type="EMBL" id="GAC41049.1"/>
    </source>
</evidence>
<dbReference type="EC" id="2.7.7.60" evidence="7"/>
<feature type="site" description="Transition state stabilizer" evidence="7">
    <location>
        <position position="17"/>
    </location>
</feature>
<feature type="site" description="Positions MEP for the nucleophilic attack" evidence="7">
    <location>
        <position position="212"/>
    </location>
</feature>
<dbReference type="InterPro" id="IPR001228">
    <property type="entry name" value="IspD"/>
</dbReference>
<dbReference type="FunFam" id="3.90.550.10:FF:000003">
    <property type="entry name" value="2-C-methyl-D-erythritol 4-phosphate cytidylyltransferase"/>
    <property type="match status" value="1"/>
</dbReference>
<feature type="site" description="Transition state stabilizer" evidence="7">
    <location>
        <position position="24"/>
    </location>
</feature>
<organism evidence="8 9">
    <name type="scientific">Paenibacillus popilliae ATCC 14706</name>
    <dbReference type="NCBI Taxonomy" id="1212764"/>
    <lineage>
        <taxon>Bacteria</taxon>
        <taxon>Bacillati</taxon>
        <taxon>Bacillota</taxon>
        <taxon>Bacilli</taxon>
        <taxon>Bacillales</taxon>
        <taxon>Paenibacillaceae</taxon>
        <taxon>Paenibacillus</taxon>
    </lineage>
</organism>
<comment type="function">
    <text evidence="7">Catalyzes the formation of 4-diphosphocytidyl-2-C-methyl-D-erythritol from CTP and 2-C-methyl-D-erythritol 4-phosphate (MEP).</text>
</comment>
<dbReference type="PROSITE" id="PS01295">
    <property type="entry name" value="ISPD"/>
    <property type="match status" value="1"/>
</dbReference>
<keyword evidence="5 7" id="KW-0548">Nucleotidyltransferase</keyword>
<comment type="similarity">
    <text evidence="3 7">Belongs to the IspD/TarI cytidylyltransferase family. IspD subfamily.</text>
</comment>
<dbReference type="EMBL" id="BALG01000020">
    <property type="protein sequence ID" value="GAC41049.1"/>
    <property type="molecule type" value="Genomic_DNA"/>
</dbReference>
<dbReference type="Proteomes" id="UP000029453">
    <property type="component" value="Unassembled WGS sequence"/>
</dbReference>
<evidence type="ECO:0000256" key="2">
    <source>
        <dbReference type="ARBA" id="ARBA00004787"/>
    </source>
</evidence>
<dbReference type="AlphaFoldDB" id="M9LY87"/>
<accession>M9LY87</accession>
<dbReference type="SUPFAM" id="SSF53448">
    <property type="entry name" value="Nucleotide-diphospho-sugar transferases"/>
    <property type="match status" value="1"/>
</dbReference>
<evidence type="ECO:0000256" key="6">
    <source>
        <dbReference type="ARBA" id="ARBA00023229"/>
    </source>
</evidence>
<gene>
    <name evidence="7" type="primary">ispD</name>
    <name evidence="8" type="ORF">PPOP_0390</name>
</gene>
<comment type="caution">
    <text evidence="8">The sequence shown here is derived from an EMBL/GenBank/DDBJ whole genome shotgun (WGS) entry which is preliminary data.</text>
</comment>
<evidence type="ECO:0000256" key="3">
    <source>
        <dbReference type="ARBA" id="ARBA00009789"/>
    </source>
</evidence>
<dbReference type="InterPro" id="IPR050088">
    <property type="entry name" value="IspD/TarI_cytidylyltransf_bact"/>
</dbReference>
<keyword evidence="9" id="KW-1185">Reference proteome</keyword>
<comment type="pathway">
    <text evidence="2 7">Isoprenoid biosynthesis; isopentenyl diphosphate biosynthesis via DXP pathway; isopentenyl diphosphate from 1-deoxy-D-xylulose 5-phosphate: step 2/6.</text>
</comment>
<evidence type="ECO:0000256" key="4">
    <source>
        <dbReference type="ARBA" id="ARBA00022679"/>
    </source>
</evidence>
<dbReference type="NCBIfam" id="TIGR00453">
    <property type="entry name" value="ispD"/>
    <property type="match status" value="1"/>
</dbReference>
<dbReference type="Pfam" id="PF01128">
    <property type="entry name" value="IspD"/>
    <property type="match status" value="1"/>
</dbReference>
<protein>
    <recommendedName>
        <fullName evidence="7">2-C-methyl-D-erythritol 4-phosphate cytidylyltransferase</fullName>
        <ecNumber evidence="7">2.7.7.60</ecNumber>
    </recommendedName>
    <alternativeName>
        <fullName evidence="7">4-diphosphocytidyl-2C-methyl-D-erythritol synthase</fullName>
    </alternativeName>
    <alternativeName>
        <fullName evidence="7">MEP cytidylyltransferase</fullName>
        <shortName evidence="7">MCT</shortName>
    </alternativeName>
</protein>
<dbReference type="PANTHER" id="PTHR32125">
    <property type="entry name" value="2-C-METHYL-D-ERYTHRITOL 4-PHOSPHATE CYTIDYLYLTRANSFERASE, CHLOROPLASTIC"/>
    <property type="match status" value="1"/>
</dbReference>
<feature type="site" description="Positions MEP for the nucleophilic attack" evidence="7">
    <location>
        <position position="156"/>
    </location>
</feature>
<dbReference type="UniPathway" id="UPA00056">
    <property type="reaction ID" value="UER00093"/>
</dbReference>
<proteinExistence type="inferred from homology"/>
<reference evidence="8 9" key="1">
    <citation type="submission" date="2012-10" db="EMBL/GenBank/DDBJ databases">
        <title>Draft Genome Sequence of Paenibacillus popilliae ATCC 14706T.</title>
        <authorList>
            <person name="Iiyama K."/>
            <person name="Mori K."/>
            <person name="Mon H."/>
            <person name="Chieda Y."/>
            <person name="Lee J.M."/>
            <person name="Kusakabe T."/>
            <person name="Tashiro K."/>
            <person name="Asano S."/>
            <person name="Yasunaga-Aoki C."/>
            <person name="Shimizu S."/>
        </authorList>
    </citation>
    <scope>NUCLEOTIDE SEQUENCE [LARGE SCALE GENOMIC DNA]</scope>
    <source>
        <strain evidence="8 9">ATCC 14706</strain>
    </source>
</reference>
<evidence type="ECO:0000256" key="7">
    <source>
        <dbReference type="HAMAP-Rule" id="MF_00108"/>
    </source>
</evidence>